<dbReference type="PROSITE" id="PS51257">
    <property type="entry name" value="PROKAR_LIPOPROTEIN"/>
    <property type="match status" value="1"/>
</dbReference>
<evidence type="ECO:0008006" key="3">
    <source>
        <dbReference type="Google" id="ProtNLM"/>
    </source>
</evidence>
<dbReference type="Proteomes" id="UP000048949">
    <property type="component" value="Unassembled WGS sequence"/>
</dbReference>
<evidence type="ECO:0000313" key="1">
    <source>
        <dbReference type="EMBL" id="CRK74354.1"/>
    </source>
</evidence>
<gene>
    <name evidence="1" type="ORF">NIG5292_00381</name>
</gene>
<sequence length="156" mass="17184">MRRIIRSAVFVTAAVSLTACGSIRESRVNPMNWFNYERQEERLTPEGALETAKDIRPLISQVADMRIERAPGGAIVRATGLPQTQGFHTAELIEVETETRGLLAFEFKVVPPRPGAPVGSAPSREITVGTFVSDIALQGITAIEVRGQDNLRRTRR</sequence>
<organism evidence="1 2">
    <name type="scientific">Nereida ignava</name>
    <dbReference type="NCBI Taxonomy" id="282199"/>
    <lineage>
        <taxon>Bacteria</taxon>
        <taxon>Pseudomonadati</taxon>
        <taxon>Pseudomonadota</taxon>
        <taxon>Alphaproteobacteria</taxon>
        <taxon>Rhodobacterales</taxon>
        <taxon>Roseobacteraceae</taxon>
        <taxon>Nereida</taxon>
    </lineage>
</organism>
<dbReference type="EMBL" id="CVQV01000002">
    <property type="protein sequence ID" value="CRK74354.1"/>
    <property type="molecule type" value="Genomic_DNA"/>
</dbReference>
<name>A0A0U1NI16_9RHOB</name>
<keyword evidence="2" id="KW-1185">Reference proteome</keyword>
<dbReference type="STRING" id="282199.GCA_001049735_00381"/>
<dbReference type="RefSeq" id="WP_048597640.1">
    <property type="nucleotide sequence ID" value="NZ_CVPC01000002.1"/>
</dbReference>
<accession>A0A0U1NI16</accession>
<evidence type="ECO:0000313" key="2">
    <source>
        <dbReference type="Proteomes" id="UP000048949"/>
    </source>
</evidence>
<dbReference type="OrthoDB" id="7773807at2"/>
<protein>
    <recommendedName>
        <fullName evidence="3">Lipoprotein</fullName>
    </recommendedName>
</protein>
<dbReference type="AlphaFoldDB" id="A0A0U1NI16"/>
<proteinExistence type="predicted"/>
<reference evidence="1 2" key="1">
    <citation type="submission" date="2015-04" db="EMBL/GenBank/DDBJ databases">
        <authorList>
            <person name="Syromyatnikov M.Y."/>
            <person name="Popov V.N."/>
        </authorList>
    </citation>
    <scope>NUCLEOTIDE SEQUENCE [LARGE SCALE GENOMIC DNA]</scope>
    <source>
        <strain evidence="1 2">CECT 5292</strain>
    </source>
</reference>